<dbReference type="STRING" id="1210063.GCA_001612665_04615"/>
<name>A0A4R1G5G2_9NOCA</name>
<organism evidence="1 2">
    <name type="scientific">Nocardia alba</name>
    <dbReference type="NCBI Taxonomy" id="225051"/>
    <lineage>
        <taxon>Bacteria</taxon>
        <taxon>Bacillati</taxon>
        <taxon>Actinomycetota</taxon>
        <taxon>Actinomycetes</taxon>
        <taxon>Mycobacteriales</taxon>
        <taxon>Nocardiaceae</taxon>
        <taxon>Nocardia</taxon>
    </lineage>
</organism>
<dbReference type="EMBL" id="SMFR01000001">
    <property type="protein sequence ID" value="TCK00649.1"/>
    <property type="molecule type" value="Genomic_DNA"/>
</dbReference>
<proteinExistence type="predicted"/>
<evidence type="ECO:0000313" key="2">
    <source>
        <dbReference type="Proteomes" id="UP000294856"/>
    </source>
</evidence>
<gene>
    <name evidence="1" type="ORF">DFR71_1655</name>
</gene>
<dbReference type="AlphaFoldDB" id="A0A4R1G5G2"/>
<keyword evidence="2" id="KW-1185">Reference proteome</keyword>
<dbReference type="Proteomes" id="UP000294856">
    <property type="component" value="Unassembled WGS sequence"/>
</dbReference>
<accession>A0A4R1G5G2</accession>
<evidence type="ECO:0000313" key="1">
    <source>
        <dbReference type="EMBL" id="TCK00649.1"/>
    </source>
</evidence>
<protein>
    <submittedName>
        <fullName evidence="1">Uncharacterized protein</fullName>
    </submittedName>
</protein>
<comment type="caution">
    <text evidence="1">The sequence shown here is derived from an EMBL/GenBank/DDBJ whole genome shotgun (WGS) entry which is preliminary data.</text>
</comment>
<reference evidence="1 2" key="1">
    <citation type="submission" date="2019-03" db="EMBL/GenBank/DDBJ databases">
        <title>Genomic Encyclopedia of Type Strains, Phase IV (KMG-IV): sequencing the most valuable type-strain genomes for metagenomic binning, comparative biology and taxonomic classification.</title>
        <authorList>
            <person name="Goeker M."/>
        </authorList>
    </citation>
    <scope>NUCLEOTIDE SEQUENCE [LARGE SCALE GENOMIC DNA]</scope>
    <source>
        <strain evidence="1 2">DSM 44684</strain>
    </source>
</reference>
<sequence length="443" mass="47944">MLRPRAMVLDEVWRGIDGVDALSGADGGPLRRTVKLVLDPLVLRPMQHPGLASSMLDEDGITLLTALLHAQSDALAACAAWFVVLKQVRRRLRITEGNAQDLYFQRCFELATVAGAPDGERAHARAEAMLREVHDSTGGRTTAALKRHVTEPHRAVELAELLNLAWARRPLTRYGARDLAAELTELLEACTLARAGDPADAGPLFDDVVDSGAGTRRGIALWLPHPHAGADDLGLTVESSPQCPELGASASTASLGLPFDRTVYERVFTVLQGSIDRADLPEIAELVTREISRSCSPWGLLDESLRVAAAAGSELALGLSPIGPPVAGQGPAPASRAHEVVNGRWRREGYVLQARRYAVHVVDGQTGPLAAVAAELRAPWRPYSRRLWVRLHGRDVREMPVFDPGELWDLLDGVARSVMLDHRTRVKQALTADTVADVEARAS</sequence>